<dbReference type="PANTHER" id="PTHR21637:SF0">
    <property type="entry name" value="AT10158P"/>
    <property type="match status" value="1"/>
</dbReference>
<dbReference type="OrthoDB" id="10034757at2759"/>
<dbReference type="EMBL" id="BDGG01000012">
    <property type="protein sequence ID" value="GAV05773.1"/>
    <property type="molecule type" value="Genomic_DNA"/>
</dbReference>
<feature type="region of interest" description="Disordered" evidence="3">
    <location>
        <begin position="1"/>
        <end position="41"/>
    </location>
</feature>
<organism evidence="5 6">
    <name type="scientific">Ramazzottius varieornatus</name>
    <name type="common">Water bear</name>
    <name type="synonym">Tardigrade</name>
    <dbReference type="NCBI Taxonomy" id="947166"/>
    <lineage>
        <taxon>Eukaryota</taxon>
        <taxon>Metazoa</taxon>
        <taxon>Ecdysozoa</taxon>
        <taxon>Tardigrada</taxon>
        <taxon>Eutardigrada</taxon>
        <taxon>Parachela</taxon>
        <taxon>Hypsibioidea</taxon>
        <taxon>Ramazzottiidae</taxon>
        <taxon>Ramazzottius</taxon>
    </lineage>
</organism>
<proteinExistence type="predicted"/>
<feature type="compositionally biased region" description="Low complexity" evidence="3">
    <location>
        <begin position="17"/>
        <end position="26"/>
    </location>
</feature>
<dbReference type="InterPro" id="IPR000210">
    <property type="entry name" value="BTB/POZ_dom"/>
</dbReference>
<dbReference type="InterPro" id="IPR039885">
    <property type="entry name" value="BTBD10/KCTD20_BTB/POZ"/>
</dbReference>
<keyword evidence="2" id="KW-0963">Cytoplasm</keyword>
<dbReference type="Gene3D" id="3.30.710.10">
    <property type="entry name" value="Potassium Channel Kv1.1, Chain A"/>
    <property type="match status" value="1"/>
</dbReference>
<keyword evidence="6" id="KW-1185">Reference proteome</keyword>
<dbReference type="Pfam" id="PF16017">
    <property type="entry name" value="BTB_3"/>
    <property type="match status" value="1"/>
</dbReference>
<feature type="compositionally biased region" description="Polar residues" evidence="3">
    <location>
        <begin position="1"/>
        <end position="16"/>
    </location>
</feature>
<dbReference type="InterPro" id="IPR011333">
    <property type="entry name" value="SKP1/BTB/POZ_sf"/>
</dbReference>
<dbReference type="GO" id="GO:0042327">
    <property type="term" value="P:positive regulation of phosphorylation"/>
    <property type="evidence" value="ECO:0007669"/>
    <property type="project" value="TreeGrafter"/>
</dbReference>
<dbReference type="SUPFAM" id="SSF54695">
    <property type="entry name" value="POZ domain"/>
    <property type="match status" value="1"/>
</dbReference>
<evidence type="ECO:0000256" key="3">
    <source>
        <dbReference type="SAM" id="MobiDB-lite"/>
    </source>
</evidence>
<dbReference type="Proteomes" id="UP000186922">
    <property type="component" value="Unassembled WGS sequence"/>
</dbReference>
<comment type="subcellular location">
    <subcellularLocation>
        <location evidence="1">Cytoplasm</location>
    </subcellularLocation>
</comment>
<dbReference type="AlphaFoldDB" id="A0A1D1VZF9"/>
<protein>
    <recommendedName>
        <fullName evidence="4">BTB domain-containing protein</fullName>
    </recommendedName>
</protein>
<evidence type="ECO:0000256" key="2">
    <source>
        <dbReference type="ARBA" id="ARBA00022490"/>
    </source>
</evidence>
<gene>
    <name evidence="5" type="primary">RvY_15851-1</name>
    <name evidence="5" type="synonym">RvY_15851.1</name>
    <name evidence="5" type="ORF">RvY_15851</name>
</gene>
<accession>A0A1D1VZF9</accession>
<evidence type="ECO:0000313" key="6">
    <source>
        <dbReference type="Proteomes" id="UP000186922"/>
    </source>
</evidence>
<dbReference type="PANTHER" id="PTHR21637">
    <property type="entry name" value="BTB/POZ DOMAIN-CONTAINING PROTEIN 10-RELATED"/>
    <property type="match status" value="1"/>
</dbReference>
<dbReference type="SMART" id="SM00225">
    <property type="entry name" value="BTB"/>
    <property type="match status" value="1"/>
</dbReference>
<name>A0A1D1VZF9_RAMVA</name>
<evidence type="ECO:0000259" key="4">
    <source>
        <dbReference type="SMART" id="SM00225"/>
    </source>
</evidence>
<evidence type="ECO:0000256" key="1">
    <source>
        <dbReference type="ARBA" id="ARBA00004496"/>
    </source>
</evidence>
<dbReference type="InterPro" id="IPR039886">
    <property type="entry name" value="BTBD10/KCTD20"/>
</dbReference>
<feature type="domain" description="BTB" evidence="4">
    <location>
        <begin position="45"/>
        <end position="150"/>
    </location>
</feature>
<sequence>MNPRPQRSLSRSQAVTSPSAMGSSSRSDSRSHVPKNSGASAAGSTNVTFIVNGTHFLLNRESVEAHPETLMGKMVSSSPITDIVRHNDRGDYIINTEFSPDFFRVALDYYKQGYITCPPDVPLSDLRDLCDYLMIPFNANTVKSYDLRALLHEIANDGARKHFEDFLESKVMPSIVQRALKGERECNVVILLDNEQIEWNPKLPPPSGEAQSQVIQSTAMHGFFKYLENRDVAKSVLVERGFKKVCLGIEGFPTHIDRIRTRQDGKLEASYFYVQRPFIRLSWEKEDARSRHVDFQCIRSRSRSAGSLAAAAMDLPLDDVIVNIPINDPVDVEHEPEPDFVQIEQPEQVVVEEGALNNHSDEEEEHD</sequence>
<evidence type="ECO:0000313" key="5">
    <source>
        <dbReference type="EMBL" id="GAV05773.1"/>
    </source>
</evidence>
<comment type="caution">
    <text evidence="5">The sequence shown here is derived from an EMBL/GenBank/DDBJ whole genome shotgun (WGS) entry which is preliminary data.</text>
</comment>
<dbReference type="GO" id="GO:0005737">
    <property type="term" value="C:cytoplasm"/>
    <property type="evidence" value="ECO:0007669"/>
    <property type="project" value="UniProtKB-SubCell"/>
</dbReference>
<reference evidence="5 6" key="1">
    <citation type="journal article" date="2016" name="Nat. Commun.">
        <title>Extremotolerant tardigrade genome and improved radiotolerance of human cultured cells by tardigrade-unique protein.</title>
        <authorList>
            <person name="Hashimoto T."/>
            <person name="Horikawa D.D."/>
            <person name="Saito Y."/>
            <person name="Kuwahara H."/>
            <person name="Kozuka-Hata H."/>
            <person name="Shin-I T."/>
            <person name="Minakuchi Y."/>
            <person name="Ohishi K."/>
            <person name="Motoyama A."/>
            <person name="Aizu T."/>
            <person name="Enomoto A."/>
            <person name="Kondo K."/>
            <person name="Tanaka S."/>
            <person name="Hara Y."/>
            <person name="Koshikawa S."/>
            <person name="Sagara H."/>
            <person name="Miura T."/>
            <person name="Yokobori S."/>
            <person name="Miyagawa K."/>
            <person name="Suzuki Y."/>
            <person name="Kubo T."/>
            <person name="Oyama M."/>
            <person name="Kohara Y."/>
            <person name="Fujiyama A."/>
            <person name="Arakawa K."/>
            <person name="Katayama T."/>
            <person name="Toyoda A."/>
            <person name="Kunieda T."/>
        </authorList>
    </citation>
    <scope>NUCLEOTIDE SEQUENCE [LARGE SCALE GENOMIC DNA]</scope>
    <source>
        <strain evidence="5 6">YOKOZUNA-1</strain>
    </source>
</reference>
<dbReference type="STRING" id="947166.A0A1D1VZF9"/>